<comment type="similarity">
    <text evidence="6">Belongs to the TRAFAC class OBG-HflX-like GTPase superfamily. HflX GTPase family.</text>
</comment>
<dbReference type="Proteomes" id="UP000588586">
    <property type="component" value="Unassembled WGS sequence"/>
</dbReference>
<dbReference type="Gene3D" id="6.10.250.2860">
    <property type="match status" value="1"/>
</dbReference>
<dbReference type="SUPFAM" id="SSF52540">
    <property type="entry name" value="P-loop containing nucleoside triphosphate hydrolases"/>
    <property type="match status" value="1"/>
</dbReference>
<dbReference type="Pfam" id="PF19275">
    <property type="entry name" value="HflX_C"/>
    <property type="match status" value="1"/>
</dbReference>
<dbReference type="GO" id="GO:0005737">
    <property type="term" value="C:cytoplasm"/>
    <property type="evidence" value="ECO:0007669"/>
    <property type="project" value="UniProtKB-SubCell"/>
</dbReference>
<evidence type="ECO:0000256" key="5">
    <source>
        <dbReference type="ARBA" id="ARBA00023134"/>
    </source>
</evidence>
<dbReference type="InterPro" id="IPR030394">
    <property type="entry name" value="G_HFLX_dom"/>
</dbReference>
<organism evidence="10 11">
    <name type="scientific">Knoellia koreensis</name>
    <dbReference type="NCBI Taxonomy" id="2730921"/>
    <lineage>
        <taxon>Bacteria</taxon>
        <taxon>Bacillati</taxon>
        <taxon>Actinomycetota</taxon>
        <taxon>Actinomycetes</taxon>
        <taxon>Micrococcales</taxon>
        <taxon>Intrasporangiaceae</taxon>
        <taxon>Knoellia</taxon>
    </lineage>
</organism>
<dbReference type="PIRSF" id="PIRSF006809">
    <property type="entry name" value="GTP-binding_hflX_prd"/>
    <property type="match status" value="1"/>
</dbReference>
<keyword evidence="7" id="KW-0175">Coiled coil</keyword>
<keyword evidence="2" id="KW-0479">Metal-binding</keyword>
<dbReference type="GO" id="GO:0043022">
    <property type="term" value="F:ribosome binding"/>
    <property type="evidence" value="ECO:0007669"/>
    <property type="project" value="TreeGrafter"/>
</dbReference>
<accession>A0A849HCU2</accession>
<dbReference type="InterPro" id="IPR016496">
    <property type="entry name" value="GTPase_HflX"/>
</dbReference>
<evidence type="ECO:0000256" key="4">
    <source>
        <dbReference type="ARBA" id="ARBA00022842"/>
    </source>
</evidence>
<dbReference type="CDD" id="cd01878">
    <property type="entry name" value="HflX"/>
    <property type="match status" value="1"/>
</dbReference>
<keyword evidence="4" id="KW-0460">Magnesium</keyword>
<comment type="subunit">
    <text evidence="6">Monomer. Associates with the 50S ribosomal subunit.</text>
</comment>
<proteinExistence type="inferred from homology"/>
<evidence type="ECO:0000256" key="3">
    <source>
        <dbReference type="ARBA" id="ARBA00022741"/>
    </source>
</evidence>
<gene>
    <name evidence="6 10" type="primary">hflX</name>
    <name evidence="10" type="ORF">HJG52_00370</name>
</gene>
<keyword evidence="1 6" id="KW-0963">Cytoplasm</keyword>
<dbReference type="InterPro" id="IPR045498">
    <property type="entry name" value="HflX_C"/>
</dbReference>
<evidence type="ECO:0000256" key="7">
    <source>
        <dbReference type="SAM" id="Coils"/>
    </source>
</evidence>
<dbReference type="InterPro" id="IPR025121">
    <property type="entry name" value="GTPase_HflX_N"/>
</dbReference>
<feature type="region of interest" description="Disordered" evidence="8">
    <location>
        <begin position="203"/>
        <end position="224"/>
    </location>
</feature>
<dbReference type="NCBIfam" id="TIGR03156">
    <property type="entry name" value="GTP_HflX"/>
    <property type="match status" value="1"/>
</dbReference>
<dbReference type="AlphaFoldDB" id="A0A849HCU2"/>
<comment type="subcellular location">
    <subcellularLocation>
        <location evidence="6">Cytoplasm</location>
    </subcellularLocation>
    <text evidence="6">May associate with membranes.</text>
</comment>
<feature type="domain" description="Hflx-type G" evidence="9">
    <location>
        <begin position="265"/>
        <end position="430"/>
    </location>
</feature>
<sequence>MTKQNTTIFDTKATALAADEQFRPGEQDGYDGEQYDREDRAALRRVAGLSTELEDITEVEYRQLRLERVVLAAVWTDGSQEEADNSMRELAALAETAGSTVLAGVVQRRTHPDASTYLGKGKAQELRDIVIAEGADTVIADTELTPSQRRALEDVVKVKVIDRTALILDIFAQHAKSKEGKAQVELAQMQYLLPRLRGWGESMSRQAGGQVGAGQGMGSRGPGETKIELDRRRINQRMAKLRREIKDMKTGRDTRRLARKANAVPSVAIAGYTNAGKSSLLNRLTDAGVLVQNQLFATLDPTVRRAETEDGRVYTLADTVGFVRQLPTQLVEAFRSTLEEVGDADLLLHVVDGSHPDPEGQISAVRAVLADVDAADVKEIIVVNKADAADPEVLDRLRRHEKHSVIVSARTGEGLDELRALIAEELPRPTIDVDVLLPYDRGDLVSRLHDEADVISSEHTQDGTHVKARVHPDLASELAAYAA</sequence>
<feature type="coiled-coil region" evidence="7">
    <location>
        <begin position="224"/>
        <end position="251"/>
    </location>
</feature>
<dbReference type="EMBL" id="JABEPQ010000001">
    <property type="protein sequence ID" value="NNM44463.1"/>
    <property type="molecule type" value="Genomic_DNA"/>
</dbReference>
<dbReference type="PANTHER" id="PTHR10229">
    <property type="entry name" value="GTP-BINDING PROTEIN HFLX"/>
    <property type="match status" value="1"/>
</dbReference>
<dbReference type="Pfam" id="PF16360">
    <property type="entry name" value="GTP-bdg_M"/>
    <property type="match status" value="1"/>
</dbReference>
<comment type="function">
    <text evidence="6">GTPase that associates with the 50S ribosomal subunit and may have a role during protein synthesis or ribosome biogenesis.</text>
</comment>
<evidence type="ECO:0000313" key="11">
    <source>
        <dbReference type="Proteomes" id="UP000588586"/>
    </source>
</evidence>
<keyword evidence="11" id="KW-1185">Reference proteome</keyword>
<comment type="caution">
    <text evidence="10">The sequence shown here is derived from an EMBL/GenBank/DDBJ whole genome shotgun (WGS) entry which is preliminary data.</text>
</comment>
<name>A0A849HCU2_9MICO</name>
<keyword evidence="3 6" id="KW-0547">Nucleotide-binding</keyword>
<protein>
    <recommendedName>
        <fullName evidence="6">GTPase HflX</fullName>
    </recommendedName>
    <alternativeName>
        <fullName evidence="6">GTP-binding protein HflX</fullName>
    </alternativeName>
</protein>
<dbReference type="InterPro" id="IPR042108">
    <property type="entry name" value="GTPase_HflX_N_sf"/>
</dbReference>
<dbReference type="FunFam" id="3.40.50.300:FF:000690">
    <property type="entry name" value="GTPase HflX"/>
    <property type="match status" value="1"/>
</dbReference>
<evidence type="ECO:0000256" key="2">
    <source>
        <dbReference type="ARBA" id="ARBA00022723"/>
    </source>
</evidence>
<dbReference type="PANTHER" id="PTHR10229:SF0">
    <property type="entry name" value="GTP-BINDING PROTEIN 6-RELATED"/>
    <property type="match status" value="1"/>
</dbReference>
<evidence type="ECO:0000313" key="10">
    <source>
        <dbReference type="EMBL" id="NNM44463.1"/>
    </source>
</evidence>
<dbReference type="GO" id="GO:0003924">
    <property type="term" value="F:GTPase activity"/>
    <property type="evidence" value="ECO:0007669"/>
    <property type="project" value="UniProtKB-UniRule"/>
</dbReference>
<dbReference type="Gene3D" id="3.40.50.300">
    <property type="entry name" value="P-loop containing nucleotide triphosphate hydrolases"/>
    <property type="match status" value="1"/>
</dbReference>
<dbReference type="Pfam" id="PF01926">
    <property type="entry name" value="MMR_HSR1"/>
    <property type="match status" value="1"/>
</dbReference>
<evidence type="ECO:0000256" key="6">
    <source>
        <dbReference type="HAMAP-Rule" id="MF_00900"/>
    </source>
</evidence>
<dbReference type="InterPro" id="IPR006073">
    <property type="entry name" value="GTP-bd"/>
</dbReference>
<feature type="compositionally biased region" description="Gly residues" evidence="8">
    <location>
        <begin position="209"/>
        <end position="221"/>
    </location>
</feature>
<evidence type="ECO:0000256" key="8">
    <source>
        <dbReference type="SAM" id="MobiDB-lite"/>
    </source>
</evidence>
<keyword evidence="5 6" id="KW-0342">GTP-binding</keyword>
<dbReference type="PROSITE" id="PS51705">
    <property type="entry name" value="G_HFLX"/>
    <property type="match status" value="1"/>
</dbReference>
<evidence type="ECO:0000256" key="1">
    <source>
        <dbReference type="ARBA" id="ARBA00022490"/>
    </source>
</evidence>
<dbReference type="GO" id="GO:0046872">
    <property type="term" value="F:metal ion binding"/>
    <property type="evidence" value="ECO:0007669"/>
    <property type="project" value="UniProtKB-KW"/>
</dbReference>
<dbReference type="Gene3D" id="3.40.50.11060">
    <property type="entry name" value="GTPase HflX, N-terminal domain"/>
    <property type="match status" value="1"/>
</dbReference>
<dbReference type="Pfam" id="PF13167">
    <property type="entry name" value="GTP-bdg_N"/>
    <property type="match status" value="1"/>
</dbReference>
<dbReference type="InterPro" id="IPR027417">
    <property type="entry name" value="P-loop_NTPase"/>
</dbReference>
<dbReference type="FunFam" id="3.40.50.11060:FF:000001">
    <property type="entry name" value="GTPase HflX"/>
    <property type="match status" value="1"/>
</dbReference>
<dbReference type="GO" id="GO:0005525">
    <property type="term" value="F:GTP binding"/>
    <property type="evidence" value="ECO:0007669"/>
    <property type="project" value="UniProtKB-UniRule"/>
</dbReference>
<dbReference type="RefSeq" id="WP_171241616.1">
    <property type="nucleotide sequence ID" value="NZ_JABEPQ010000001.1"/>
</dbReference>
<dbReference type="InterPro" id="IPR032305">
    <property type="entry name" value="GTP-bd_M"/>
</dbReference>
<evidence type="ECO:0000259" key="9">
    <source>
        <dbReference type="PROSITE" id="PS51705"/>
    </source>
</evidence>
<reference evidence="10 11" key="1">
    <citation type="submission" date="2020-04" db="EMBL/GenBank/DDBJ databases">
        <title>Knoellia sp. isolate from air conditioner.</title>
        <authorList>
            <person name="Chea S."/>
            <person name="Kim D.-U."/>
        </authorList>
    </citation>
    <scope>NUCLEOTIDE SEQUENCE [LARGE SCALE GENOMIC DNA]</scope>
    <source>
        <strain evidence="10 11">DB2414S</strain>
    </source>
</reference>
<dbReference type="PRINTS" id="PR00326">
    <property type="entry name" value="GTP1OBG"/>
</dbReference>
<dbReference type="HAMAP" id="MF_00900">
    <property type="entry name" value="GTPase_HflX"/>
    <property type="match status" value="1"/>
</dbReference>